<dbReference type="EC" id="6.6.1.1" evidence="1"/>
<reference evidence="5 6" key="1">
    <citation type="submission" date="2023-04" db="EMBL/GenBank/DDBJ databases">
        <title>Genome of Basidiobolus ranarum AG-B5.</title>
        <authorList>
            <person name="Stajich J.E."/>
            <person name="Carter-House D."/>
            <person name="Gryganskyi A."/>
        </authorList>
    </citation>
    <scope>NUCLEOTIDE SEQUENCE [LARGE SCALE GENOMIC DNA]</scope>
    <source>
        <strain evidence="5 6">AG-B5</strain>
    </source>
</reference>
<dbReference type="PANTHER" id="PTHR11603:SF132">
    <property type="entry name" value="C2H2-TYPE DOMAIN-CONTAINING PROTEIN"/>
    <property type="match status" value="1"/>
</dbReference>
<dbReference type="Gene3D" id="3.40.50.300">
    <property type="entry name" value="P-loop containing nucleotide triphosphate hydrolases"/>
    <property type="match status" value="1"/>
</dbReference>
<accession>A0ABR2WMK7</accession>
<evidence type="ECO:0000259" key="4">
    <source>
        <dbReference type="Pfam" id="PF17863"/>
    </source>
</evidence>
<proteinExistence type="predicted"/>
<dbReference type="Pfam" id="PF17863">
    <property type="entry name" value="AAA_lid_2"/>
    <property type="match status" value="1"/>
</dbReference>
<dbReference type="Proteomes" id="UP001479436">
    <property type="component" value="Unassembled WGS sequence"/>
</dbReference>
<comment type="caution">
    <text evidence="5">The sequence shown here is derived from an EMBL/GenBank/DDBJ whole genome shotgun (WGS) entry which is preliminary data.</text>
</comment>
<dbReference type="InterPro" id="IPR041628">
    <property type="entry name" value="ChlI/MoxR_AAA_lid"/>
</dbReference>
<evidence type="ECO:0000256" key="1">
    <source>
        <dbReference type="ARBA" id="ARBA00012825"/>
    </source>
</evidence>
<dbReference type="PANTHER" id="PTHR11603">
    <property type="entry name" value="AAA FAMILY ATPASE"/>
    <property type="match status" value="1"/>
</dbReference>
<evidence type="ECO:0000256" key="2">
    <source>
        <dbReference type="ARBA" id="ARBA00023444"/>
    </source>
</evidence>
<dbReference type="InterPro" id="IPR052041">
    <property type="entry name" value="Nucleic_acid_metab_PIN/TRAM"/>
</dbReference>
<evidence type="ECO:0000256" key="3">
    <source>
        <dbReference type="SAM" id="MobiDB-lite"/>
    </source>
</evidence>
<evidence type="ECO:0000313" key="6">
    <source>
        <dbReference type="Proteomes" id="UP001479436"/>
    </source>
</evidence>
<feature type="region of interest" description="Disordered" evidence="3">
    <location>
        <begin position="144"/>
        <end position="173"/>
    </location>
</feature>
<feature type="compositionally biased region" description="Basic and acidic residues" evidence="3">
    <location>
        <begin position="149"/>
        <end position="166"/>
    </location>
</feature>
<dbReference type="EMBL" id="JASJQH010000838">
    <property type="protein sequence ID" value="KAK9762765.1"/>
    <property type="molecule type" value="Genomic_DNA"/>
</dbReference>
<dbReference type="Gene3D" id="1.10.8.80">
    <property type="entry name" value="Magnesium chelatase subunit I, C-Terminal domain"/>
    <property type="match status" value="1"/>
</dbReference>
<comment type="pathway">
    <text evidence="2">Porphyrin-containing compound metabolism.</text>
</comment>
<sequence>MKPTKGRYRQRIQAICRGSNSYYSEDILISVLLCLVAGSKPLLLKTRSETIHGLSEMLEQMVQDVFGLNCATINCSQISSPGELYYILINRSREKKLRSQVTSIVRANSPTTSLKAPSGFMNTSRATQSSNPNAFVARELSKPLSPANRTERGFSADDRILGDDTNRSNSFRHSTPIERFSDYSHIDRYSRDQNIVTFGGTPERNNPAKPATLREYHQQLSNQHNDSELIPLQHLNERNENETFRQQKHSASLHVTSHAFNFSKKLANVIVLEGLDDINDTIQSALSEILSKGWFIDRNTMCHVPEPFVIIALATPNSAVRLSKHLLDRFYLNYTYDGTISAKSPPHSKRAFIFSYQEVKDISQRAKNVVISPEINRYLRDLIVAIRLNRQFRTGASPRASTDLSSALRATAAIHEKTYVTPELVLAVVNNVFGHRLFSTNNASKPYTPSDHSIISETLPLVWPPS</sequence>
<feature type="domain" description="ChlI/MoxR AAA lid" evidence="4">
    <location>
        <begin position="387"/>
        <end position="445"/>
    </location>
</feature>
<organism evidence="5 6">
    <name type="scientific">Basidiobolus ranarum</name>
    <dbReference type="NCBI Taxonomy" id="34480"/>
    <lineage>
        <taxon>Eukaryota</taxon>
        <taxon>Fungi</taxon>
        <taxon>Fungi incertae sedis</taxon>
        <taxon>Zoopagomycota</taxon>
        <taxon>Entomophthoromycotina</taxon>
        <taxon>Basidiobolomycetes</taxon>
        <taxon>Basidiobolales</taxon>
        <taxon>Basidiobolaceae</taxon>
        <taxon>Basidiobolus</taxon>
    </lineage>
</organism>
<protein>
    <recommendedName>
        <fullName evidence="1">magnesium chelatase</fullName>
        <ecNumber evidence="1">6.6.1.1</ecNumber>
    </recommendedName>
</protein>
<dbReference type="SUPFAM" id="SSF52540">
    <property type="entry name" value="P-loop containing nucleoside triphosphate hydrolases"/>
    <property type="match status" value="1"/>
</dbReference>
<dbReference type="InterPro" id="IPR027417">
    <property type="entry name" value="P-loop_NTPase"/>
</dbReference>
<evidence type="ECO:0000313" key="5">
    <source>
        <dbReference type="EMBL" id="KAK9762765.1"/>
    </source>
</evidence>
<name>A0ABR2WMK7_9FUNG</name>
<keyword evidence="6" id="KW-1185">Reference proteome</keyword>
<gene>
    <name evidence="5" type="ORF">K7432_011184</name>
</gene>